<dbReference type="PANTHER" id="PTHR35089:SF1">
    <property type="entry name" value="CHAPERONE PROTEIN SKP"/>
    <property type="match status" value="1"/>
</dbReference>
<dbReference type="GO" id="GO:0050821">
    <property type="term" value="P:protein stabilization"/>
    <property type="evidence" value="ECO:0007669"/>
    <property type="project" value="TreeGrafter"/>
</dbReference>
<dbReference type="Pfam" id="PF03938">
    <property type="entry name" value="OmpH"/>
    <property type="match status" value="1"/>
</dbReference>
<sequence length="170" mass="19535">MKQLFALAIGLLITAASVSAQKYIIIDTRYIFDKLPEYKQVQDAVNKAAADWQKEIDDKQAILDKAYDDYDSQQSMLSAEARKKKEEDLFNKEKELRDLQKKRFGFEGDLFKKRQELMQPLQEKVNRAVQKLVIDNGYDLVLDKSEGKSIIFADPKLDKSDAVLKVLTGK</sequence>
<reference evidence="4 5" key="1">
    <citation type="submission" date="2016-05" db="EMBL/GenBank/DDBJ databases">
        <title>Niabella ginsenosidivorans BS26 whole genome sequencing.</title>
        <authorList>
            <person name="Im W.T."/>
            <person name="Siddiqi M.Z."/>
        </authorList>
    </citation>
    <scope>NUCLEOTIDE SEQUENCE [LARGE SCALE GENOMIC DNA]</scope>
    <source>
        <strain evidence="4 5">BS26</strain>
    </source>
</reference>
<organism evidence="4 5">
    <name type="scientific">Niabella ginsenosidivorans</name>
    <dbReference type="NCBI Taxonomy" id="1176587"/>
    <lineage>
        <taxon>Bacteria</taxon>
        <taxon>Pseudomonadati</taxon>
        <taxon>Bacteroidota</taxon>
        <taxon>Chitinophagia</taxon>
        <taxon>Chitinophagales</taxon>
        <taxon>Chitinophagaceae</taxon>
        <taxon>Niabella</taxon>
    </lineage>
</organism>
<dbReference type="GO" id="GO:0005829">
    <property type="term" value="C:cytosol"/>
    <property type="evidence" value="ECO:0007669"/>
    <property type="project" value="TreeGrafter"/>
</dbReference>
<dbReference type="AlphaFoldDB" id="A0A1A9I4Q5"/>
<dbReference type="RefSeq" id="WP_067759252.1">
    <property type="nucleotide sequence ID" value="NZ_CP015772.1"/>
</dbReference>
<proteinExistence type="inferred from homology"/>
<accession>A0A1A9I4Q5</accession>
<evidence type="ECO:0000256" key="2">
    <source>
        <dbReference type="ARBA" id="ARBA00022729"/>
    </source>
</evidence>
<gene>
    <name evidence="4" type="ORF">A8C56_18255</name>
</gene>
<dbReference type="PANTHER" id="PTHR35089">
    <property type="entry name" value="CHAPERONE PROTEIN SKP"/>
    <property type="match status" value="1"/>
</dbReference>
<dbReference type="Gene3D" id="3.30.910.20">
    <property type="entry name" value="Skp domain"/>
    <property type="match status" value="1"/>
</dbReference>
<keyword evidence="2 3" id="KW-0732">Signal</keyword>
<evidence type="ECO:0000256" key="1">
    <source>
        <dbReference type="ARBA" id="ARBA00009091"/>
    </source>
</evidence>
<dbReference type="KEGG" id="nia:A8C56_18255"/>
<evidence type="ECO:0008006" key="6">
    <source>
        <dbReference type="Google" id="ProtNLM"/>
    </source>
</evidence>
<dbReference type="EMBL" id="CP015772">
    <property type="protein sequence ID" value="ANH82658.1"/>
    <property type="molecule type" value="Genomic_DNA"/>
</dbReference>
<evidence type="ECO:0000256" key="3">
    <source>
        <dbReference type="SAM" id="SignalP"/>
    </source>
</evidence>
<comment type="similarity">
    <text evidence="1">Belongs to the Skp family.</text>
</comment>
<evidence type="ECO:0000313" key="4">
    <source>
        <dbReference type="EMBL" id="ANH82658.1"/>
    </source>
</evidence>
<keyword evidence="5" id="KW-1185">Reference proteome</keyword>
<dbReference type="STRING" id="1176587.A8C56_18255"/>
<evidence type="ECO:0000313" key="5">
    <source>
        <dbReference type="Proteomes" id="UP000077667"/>
    </source>
</evidence>
<dbReference type="OrthoDB" id="9788552at2"/>
<protein>
    <recommendedName>
        <fullName evidence="6">Molecular chaperone Skp</fullName>
    </recommendedName>
</protein>
<dbReference type="GO" id="GO:0051082">
    <property type="term" value="F:unfolded protein binding"/>
    <property type="evidence" value="ECO:0007669"/>
    <property type="project" value="InterPro"/>
</dbReference>
<feature type="chain" id="PRO_5008389850" description="Molecular chaperone Skp" evidence="3">
    <location>
        <begin position="21"/>
        <end position="170"/>
    </location>
</feature>
<dbReference type="SUPFAM" id="SSF111384">
    <property type="entry name" value="OmpH-like"/>
    <property type="match status" value="1"/>
</dbReference>
<name>A0A1A9I4Q5_9BACT</name>
<dbReference type="Proteomes" id="UP000077667">
    <property type="component" value="Chromosome"/>
</dbReference>
<dbReference type="InterPro" id="IPR005632">
    <property type="entry name" value="Chaperone_Skp"/>
</dbReference>
<dbReference type="InterPro" id="IPR024930">
    <property type="entry name" value="Skp_dom_sf"/>
</dbReference>
<dbReference type="SMART" id="SM00935">
    <property type="entry name" value="OmpH"/>
    <property type="match status" value="1"/>
</dbReference>
<feature type="signal peptide" evidence="3">
    <location>
        <begin position="1"/>
        <end position="20"/>
    </location>
</feature>